<dbReference type="PATRIC" id="fig|320778.3.peg.5268"/>
<keyword evidence="1" id="KW-1133">Transmembrane helix</keyword>
<proteinExistence type="predicted"/>
<feature type="chain" id="PRO_5005253746" evidence="2">
    <location>
        <begin position="22"/>
        <end position="65"/>
    </location>
</feature>
<accession>A0A0J1JL06</accession>
<comment type="caution">
    <text evidence="3">The sequence shown here is derived from an EMBL/GenBank/DDBJ whole genome shotgun (WGS) entry which is preliminary data.</text>
</comment>
<gene>
    <name evidence="3" type="ORF">ABT57_24685</name>
</gene>
<evidence type="ECO:0000313" key="3">
    <source>
        <dbReference type="EMBL" id="KLV02752.1"/>
    </source>
</evidence>
<dbReference type="Proteomes" id="UP000035909">
    <property type="component" value="Unassembled WGS sequence"/>
</dbReference>
<dbReference type="AlphaFoldDB" id="A0A0J1JL06"/>
<reference evidence="3 4" key="1">
    <citation type="submission" date="2015-05" db="EMBL/GenBank/DDBJ databases">
        <title>Photobacterium galathea sp. nov.</title>
        <authorList>
            <person name="Machado H."/>
            <person name="Gram L."/>
        </authorList>
    </citation>
    <scope>NUCLEOTIDE SEQUENCE [LARGE SCALE GENOMIC DNA]</scope>
    <source>
        <strain evidence="3 4">DSM 22954</strain>
    </source>
</reference>
<dbReference type="EMBL" id="LDOU01000063">
    <property type="protein sequence ID" value="KLV02752.1"/>
    <property type="molecule type" value="Genomic_DNA"/>
</dbReference>
<evidence type="ECO:0000256" key="2">
    <source>
        <dbReference type="SAM" id="SignalP"/>
    </source>
</evidence>
<feature type="transmembrane region" description="Helical" evidence="1">
    <location>
        <begin position="37"/>
        <end position="63"/>
    </location>
</feature>
<name>A0A0J1JL06_9GAMM</name>
<dbReference type="RefSeq" id="WP_047887907.1">
    <property type="nucleotide sequence ID" value="NZ_LDOU01000063.1"/>
</dbReference>
<protein>
    <submittedName>
        <fullName evidence="3">Uncharacterized protein</fullName>
    </submittedName>
</protein>
<keyword evidence="4" id="KW-1185">Reference proteome</keyword>
<sequence length="65" mass="6395">TKRAKAGLVVTSMVAASPSFAETTQEAITAAVAAGQSSVSLTVAGVIGLAALGFGVGMIVSFLRR</sequence>
<evidence type="ECO:0000256" key="1">
    <source>
        <dbReference type="SAM" id="Phobius"/>
    </source>
</evidence>
<organism evidence="3 4">
    <name type="scientific">Photobacterium ganghwense</name>
    <dbReference type="NCBI Taxonomy" id="320778"/>
    <lineage>
        <taxon>Bacteria</taxon>
        <taxon>Pseudomonadati</taxon>
        <taxon>Pseudomonadota</taxon>
        <taxon>Gammaproteobacteria</taxon>
        <taxon>Vibrionales</taxon>
        <taxon>Vibrionaceae</taxon>
        <taxon>Photobacterium</taxon>
    </lineage>
</organism>
<keyword evidence="1" id="KW-0812">Transmembrane</keyword>
<keyword evidence="2" id="KW-0732">Signal</keyword>
<keyword evidence="1" id="KW-0472">Membrane</keyword>
<feature type="non-terminal residue" evidence="3">
    <location>
        <position position="1"/>
    </location>
</feature>
<evidence type="ECO:0000313" key="4">
    <source>
        <dbReference type="Proteomes" id="UP000035909"/>
    </source>
</evidence>
<feature type="signal peptide" evidence="2">
    <location>
        <begin position="1"/>
        <end position="21"/>
    </location>
</feature>